<reference evidence="3" key="1">
    <citation type="journal article" date="2019" name="Int. J. Syst. Evol. Microbiol.">
        <title>The Global Catalogue of Microorganisms (GCM) 10K type strain sequencing project: providing services to taxonomists for standard genome sequencing and annotation.</title>
        <authorList>
            <consortium name="The Broad Institute Genomics Platform"/>
            <consortium name="The Broad Institute Genome Sequencing Center for Infectious Disease"/>
            <person name="Wu L."/>
            <person name="Ma J."/>
        </authorList>
    </citation>
    <scope>NUCLEOTIDE SEQUENCE [LARGE SCALE GENOMIC DNA]</scope>
    <source>
        <strain evidence="3">CCUG 55074</strain>
    </source>
</reference>
<evidence type="ECO:0000313" key="3">
    <source>
        <dbReference type="Proteomes" id="UP001597216"/>
    </source>
</evidence>
<comment type="caution">
    <text evidence="2">The sequence shown here is derived from an EMBL/GenBank/DDBJ whole genome shotgun (WGS) entry which is preliminary data.</text>
</comment>
<feature type="chain" id="PRO_5047187104" evidence="1">
    <location>
        <begin position="27"/>
        <end position="205"/>
    </location>
</feature>
<dbReference type="Proteomes" id="UP001597216">
    <property type="component" value="Unassembled WGS sequence"/>
</dbReference>
<dbReference type="EMBL" id="JBHTLQ010000078">
    <property type="protein sequence ID" value="MFD1192778.1"/>
    <property type="molecule type" value="Genomic_DNA"/>
</dbReference>
<keyword evidence="1" id="KW-0732">Signal</keyword>
<protein>
    <submittedName>
        <fullName evidence="2">DUF2155 domain-containing protein</fullName>
    </submittedName>
</protein>
<name>A0ABW3T778_9CAUL</name>
<evidence type="ECO:0000256" key="1">
    <source>
        <dbReference type="SAM" id="SignalP"/>
    </source>
</evidence>
<accession>A0ABW3T778</accession>
<proteinExistence type="predicted"/>
<dbReference type="InterPro" id="IPR019225">
    <property type="entry name" value="DUF2155"/>
</dbReference>
<sequence>MGRNLTRAVGVLSGLAAMGLAGLVAAQTTAPAPAVTPSAPATEEAPPEVVAPPAPVAAPPMQASEVAPAAPPKAQVVEKPAEGVIKRARYDVAILQALDKVTAETVRFEAAVGQPVRYKTLVFTVKACEQTAPDEPLEDSIAYLTIDSQPKPTPGRPTPATRQVFKGWMYASSPGLDPLEHPVYDAWLITCRAAAPVKPAGPAAP</sequence>
<feature type="signal peptide" evidence="1">
    <location>
        <begin position="1"/>
        <end position="26"/>
    </location>
</feature>
<gene>
    <name evidence="2" type="ORF">ACFQ27_19475</name>
</gene>
<dbReference type="Pfam" id="PF09923">
    <property type="entry name" value="DUF2155"/>
    <property type="match status" value="1"/>
</dbReference>
<keyword evidence="3" id="KW-1185">Reference proteome</keyword>
<dbReference type="RefSeq" id="WP_374348229.1">
    <property type="nucleotide sequence ID" value="NZ_JBHTLQ010000078.1"/>
</dbReference>
<evidence type="ECO:0000313" key="2">
    <source>
        <dbReference type="EMBL" id="MFD1192778.1"/>
    </source>
</evidence>
<organism evidence="2 3">
    <name type="scientific">Phenylobacterium conjunctum</name>
    <dbReference type="NCBI Taxonomy" id="1298959"/>
    <lineage>
        <taxon>Bacteria</taxon>
        <taxon>Pseudomonadati</taxon>
        <taxon>Pseudomonadota</taxon>
        <taxon>Alphaproteobacteria</taxon>
        <taxon>Caulobacterales</taxon>
        <taxon>Caulobacteraceae</taxon>
        <taxon>Phenylobacterium</taxon>
    </lineage>
</organism>